<dbReference type="GO" id="GO:0000271">
    <property type="term" value="P:polysaccharide biosynthetic process"/>
    <property type="evidence" value="ECO:0007669"/>
    <property type="project" value="InterPro"/>
</dbReference>
<sequence>MTSRAQRPRKPAVPERVRAAVLGLGYVGLPVVLAAVEAGVEVVGFDVDASRIAVLEMCRSPVDTVTDESLGRALATGRLSFTSNPDDLAAATTYVICVPTPLLDKLPDLSMVTTAVGFVARSLSPGDLVSLESTTYPGTTEGLVADQIEQISSLVAGRDYHLVFSPERIDPGNPEFGLGNTPKIVGGVTKKCTAAGTTFYRRLVDRVVPVSSPREAETAKLLENTFRHVNIALANEMAVFCRELGIDLHEAIGAAATKPFGFMPFYPGPGVGGHCIPIDPAYFSWRVRQLGLSFRFVELATEINDRMPSYVASRTAEMLNAVRKPVNGASVVLVGVAYKRGIGDLRESPAFSLARRLMRSGAELSWHDPLVSEFVVDGIALPEVKSLGRDGLFGVDLAVLHTDHSCLDLDGLVRNAPLVLDTRGALSGRAPSVEGL</sequence>
<evidence type="ECO:0000313" key="5">
    <source>
        <dbReference type="EMBL" id="TKA11615.1"/>
    </source>
</evidence>
<keyword evidence="1" id="KW-0560">Oxidoreductase</keyword>
<feature type="domain" description="UDP-glucose/GDP-mannose dehydrogenase C-terminal" evidence="4">
    <location>
        <begin position="332"/>
        <end position="428"/>
    </location>
</feature>
<dbReference type="PANTHER" id="PTHR43491:SF1">
    <property type="entry name" value="UDP-N-ACETYL-D-MANNOSAMINE DEHYDROGENASE"/>
    <property type="match status" value="1"/>
</dbReference>
<dbReference type="GO" id="GO:0016628">
    <property type="term" value="F:oxidoreductase activity, acting on the CH-CH group of donors, NAD or NADP as acceptor"/>
    <property type="evidence" value="ECO:0007669"/>
    <property type="project" value="InterPro"/>
</dbReference>
<dbReference type="SUPFAM" id="SSF52413">
    <property type="entry name" value="UDP-glucose/GDP-mannose dehydrogenase C-terminal domain"/>
    <property type="match status" value="1"/>
</dbReference>
<dbReference type="SUPFAM" id="SSF48179">
    <property type="entry name" value="6-phosphogluconate dehydrogenase C-terminal domain-like"/>
    <property type="match status" value="1"/>
</dbReference>
<keyword evidence="2" id="KW-0520">NAD</keyword>
<gene>
    <name evidence="5" type="ORF">FCI23_09700</name>
</gene>
<dbReference type="OrthoDB" id="5193947at2"/>
<comment type="similarity">
    <text evidence="3">Belongs to the UDP-glucose/GDP-mannose dehydrogenase family.</text>
</comment>
<dbReference type="AlphaFoldDB" id="A0A4U0T8S9"/>
<evidence type="ECO:0000256" key="3">
    <source>
        <dbReference type="PIRNR" id="PIRNR000124"/>
    </source>
</evidence>
<accession>A0A4U0T8S9</accession>
<dbReference type="PIRSF" id="PIRSF000124">
    <property type="entry name" value="UDPglc_GDPman_dh"/>
    <property type="match status" value="1"/>
</dbReference>
<keyword evidence="6" id="KW-1185">Reference proteome</keyword>
<dbReference type="GO" id="GO:0016616">
    <property type="term" value="F:oxidoreductase activity, acting on the CH-OH group of donors, NAD or NADP as acceptor"/>
    <property type="evidence" value="ECO:0007669"/>
    <property type="project" value="InterPro"/>
</dbReference>
<dbReference type="NCBIfam" id="TIGR03026">
    <property type="entry name" value="NDP-sugDHase"/>
    <property type="match status" value="1"/>
</dbReference>
<dbReference type="InterPro" id="IPR036291">
    <property type="entry name" value="NAD(P)-bd_dom_sf"/>
</dbReference>
<dbReference type="Pfam" id="PF00984">
    <property type="entry name" value="UDPG_MGDP_dh"/>
    <property type="match status" value="1"/>
</dbReference>
<dbReference type="InterPro" id="IPR014026">
    <property type="entry name" value="UDP-Glc/GDP-Man_DH_dimer"/>
</dbReference>
<dbReference type="InterPro" id="IPR028359">
    <property type="entry name" value="UDP_ManNAc/GlcNAc_DH"/>
</dbReference>
<dbReference type="SMART" id="SM00984">
    <property type="entry name" value="UDPG_MGDP_dh_C"/>
    <property type="match status" value="1"/>
</dbReference>
<proteinExistence type="inferred from homology"/>
<reference evidence="5 6" key="1">
    <citation type="submission" date="2019-04" db="EMBL/GenBank/DDBJ databases">
        <title>Streptomyces oryziradicis sp. nov., a novel actinomycete isolated from rhizosphere soil of rice (Oryza sativa L.).</title>
        <authorList>
            <person name="Li C."/>
        </authorList>
    </citation>
    <scope>NUCLEOTIDE SEQUENCE [LARGE SCALE GENOMIC DNA]</scope>
    <source>
        <strain evidence="5 6">NEAU-C40</strain>
    </source>
</reference>
<evidence type="ECO:0000259" key="4">
    <source>
        <dbReference type="SMART" id="SM00984"/>
    </source>
</evidence>
<dbReference type="InterPro" id="IPR001732">
    <property type="entry name" value="UDP-Glc/GDP-Man_DH_N"/>
</dbReference>
<dbReference type="RefSeq" id="WP_136723078.1">
    <property type="nucleotide sequence ID" value="NZ_SUMC01000007.1"/>
</dbReference>
<dbReference type="SUPFAM" id="SSF51735">
    <property type="entry name" value="NAD(P)-binding Rossmann-fold domains"/>
    <property type="match status" value="1"/>
</dbReference>
<evidence type="ECO:0000313" key="6">
    <source>
        <dbReference type="Proteomes" id="UP000305778"/>
    </source>
</evidence>
<evidence type="ECO:0000256" key="1">
    <source>
        <dbReference type="ARBA" id="ARBA00023002"/>
    </source>
</evidence>
<dbReference type="Pfam" id="PF03721">
    <property type="entry name" value="UDPG_MGDP_dh_N"/>
    <property type="match status" value="1"/>
</dbReference>
<dbReference type="GO" id="GO:0051287">
    <property type="term" value="F:NAD binding"/>
    <property type="evidence" value="ECO:0007669"/>
    <property type="project" value="InterPro"/>
</dbReference>
<dbReference type="PIRSF" id="PIRSF500136">
    <property type="entry name" value="UDP_ManNAc_DH"/>
    <property type="match status" value="1"/>
</dbReference>
<dbReference type="Proteomes" id="UP000305778">
    <property type="component" value="Unassembled WGS sequence"/>
</dbReference>
<dbReference type="InterPro" id="IPR036220">
    <property type="entry name" value="UDP-Glc/GDP-Man_DH_C_sf"/>
</dbReference>
<dbReference type="Gene3D" id="3.40.50.720">
    <property type="entry name" value="NAD(P)-binding Rossmann-like Domain"/>
    <property type="match status" value="2"/>
</dbReference>
<evidence type="ECO:0000256" key="2">
    <source>
        <dbReference type="ARBA" id="ARBA00023027"/>
    </source>
</evidence>
<dbReference type="InterPro" id="IPR008927">
    <property type="entry name" value="6-PGluconate_DH-like_C_sf"/>
</dbReference>
<name>A0A4U0T8S9_9ACTN</name>
<dbReference type="Pfam" id="PF03720">
    <property type="entry name" value="UDPG_MGDP_dh_C"/>
    <property type="match status" value="1"/>
</dbReference>
<dbReference type="PANTHER" id="PTHR43491">
    <property type="entry name" value="UDP-N-ACETYL-D-MANNOSAMINE DEHYDROGENASE"/>
    <property type="match status" value="1"/>
</dbReference>
<comment type="caution">
    <text evidence="5">The sequence shown here is derived from an EMBL/GenBank/DDBJ whole genome shotgun (WGS) entry which is preliminary data.</text>
</comment>
<protein>
    <submittedName>
        <fullName evidence="5">Nucleotide sugar dehydrogenase</fullName>
    </submittedName>
</protein>
<organism evidence="5 6">
    <name type="scientific">Actinacidiphila oryziradicis</name>
    <dbReference type="NCBI Taxonomy" id="2571141"/>
    <lineage>
        <taxon>Bacteria</taxon>
        <taxon>Bacillati</taxon>
        <taxon>Actinomycetota</taxon>
        <taxon>Actinomycetes</taxon>
        <taxon>Kitasatosporales</taxon>
        <taxon>Streptomycetaceae</taxon>
        <taxon>Actinacidiphila</taxon>
    </lineage>
</organism>
<dbReference type="EMBL" id="SUMC01000007">
    <property type="protein sequence ID" value="TKA11615.1"/>
    <property type="molecule type" value="Genomic_DNA"/>
</dbReference>
<dbReference type="InterPro" id="IPR017476">
    <property type="entry name" value="UDP-Glc/GDP-Man"/>
</dbReference>
<dbReference type="InterPro" id="IPR014027">
    <property type="entry name" value="UDP-Glc/GDP-Man_DH_C"/>
</dbReference>